<dbReference type="InterPro" id="IPR048987">
    <property type="entry name" value="PIN-TPR-GreABC"/>
</dbReference>
<feature type="domain" description="PIN" evidence="1">
    <location>
        <begin position="853"/>
        <end position="986"/>
    </location>
</feature>
<sequence length="1197" mass="131880">MVDPVTLWFLSSVAAPDAYTRIVNKMRSRSSVDKLRTDVRADTGLRTRRGYRKWLTSENTWDLLVSRNDNSYDELVRTLANAEARKLFGRRRDLDLERAGKLVRATIAQFLPTLDPSMATAIADFRSEERHSEVMAVLRADSTFDDSLTLLPQAVRGLLLDPAMPRRVAETIAAIFAQGEPRDLVKDFANSPPGWLIDGPPLARLTFAEIASSYGLHDIASSYFERVADDGRDRAKLYARAAYESVHAGDDSNRIDALLSRARAAEGDQLYRKVIEAAIRENWQIIVDADRQQISADALMVLLLALALENTNNLDDAIELLEAGTTNHPDSAGIILLRARLILARSKRPGTISRPQDVSSALKLARQARDLRRSWRGSSSSAVALACDAAFLSNDFDLVIRQGTLEPEGEAMLEEAADPDVLFSVAQAAMATGKHEIARRSAESSLGFSKKLILAELAAASNANEVEVNEAFNEAWLEASTENEKTTFWLSAAHAGVEPIPGERELAQRTDDIPLLATAAVHIARGRTAEAITILRPNRESESARRLLVSAYLARDRIDDAVDELEDLANRFDNTNHRVSAVQILLRADRLGDAAKIADRALRTIPESWPERDFCHEVGIAWENKRKSWKEMEARARSWINESGSDDYKVWLLVNALYNQAKSDIAWQVLQQSGDPEPDQTRSREVVLWIALHSEHGSTRKNLSRALRYAEADPAMRDIRAVAVNFYLMAGAKDSSVVTVDEVSRWQRLISLRAADSDPSDSFEIIEIPDDTTALIATFRNLLEPRAELVRTWHENVKQGWPVGMLAAVSGKTYAYVLAARLAGFTPSNHADRDANERELQFAESAIDGAVNIDISALATAWHLRDAWPQLVGAFTRILTTEDSQLDLARAVDQGTPQASGTLGWEVNAGRPTFEELNEEELDRLGQKLAWMRDTANTFAVADVARRMGDDGVPRDVEPWMSVLQSAKQNGNALWADDVGLRTLAQNEGVPSFSTLSLLRALCVRAVIPLPVVTQVTEVLRNECHVDFPLDESWISRTVASEGWRSEAVILTFSRATTWADLAATFPVWRRLVSELAVSDSEALPMWVWAAGTGIVAAVNRVRCPELLAGVLVTAVLASSLDPDIFSACAAACRQVATAASLAAPTELAAAHLFDLLKQRVGPAAAATTLARVGARLTGDDREALRNVVFGLKEEKR</sequence>
<dbReference type="Proteomes" id="UP000305546">
    <property type="component" value="Unassembled WGS sequence"/>
</dbReference>
<evidence type="ECO:0000259" key="1">
    <source>
        <dbReference type="Pfam" id="PF20698"/>
    </source>
</evidence>
<evidence type="ECO:0000313" key="3">
    <source>
        <dbReference type="Proteomes" id="UP000305546"/>
    </source>
</evidence>
<comment type="caution">
    <text evidence="2">The sequence shown here is derived from an EMBL/GenBank/DDBJ whole genome shotgun (WGS) entry which is preliminary data.</text>
</comment>
<protein>
    <recommendedName>
        <fullName evidence="1">PIN domain-containing protein</fullName>
    </recommendedName>
</protein>
<reference evidence="2 3" key="1">
    <citation type="submission" date="2019-06" db="EMBL/GenBank/DDBJ databases">
        <title>Amycolatopsis alkalitolerans sp. nov., isolated from Gastrodia elata Blume.</title>
        <authorList>
            <person name="Narsing Rao M.P."/>
            <person name="Li W.J."/>
        </authorList>
    </citation>
    <scope>NUCLEOTIDE SEQUENCE [LARGE SCALE GENOMIC DNA]</scope>
    <source>
        <strain evidence="2 3">SYSUP0005</strain>
    </source>
</reference>
<keyword evidence="3" id="KW-1185">Reference proteome</keyword>
<proteinExistence type="predicted"/>
<dbReference type="InterPro" id="IPR011990">
    <property type="entry name" value="TPR-like_helical_dom_sf"/>
</dbReference>
<dbReference type="EMBL" id="VDFW01000050">
    <property type="protein sequence ID" value="TNC19410.1"/>
    <property type="molecule type" value="Genomic_DNA"/>
</dbReference>
<dbReference type="Gene3D" id="1.25.40.10">
    <property type="entry name" value="Tetratricopeptide repeat domain"/>
    <property type="match status" value="1"/>
</dbReference>
<name>A0A5C4LPY1_9PSEU</name>
<dbReference type="RefSeq" id="WP_139100594.1">
    <property type="nucleotide sequence ID" value="NZ_VDFW01000050.1"/>
</dbReference>
<evidence type="ECO:0000313" key="2">
    <source>
        <dbReference type="EMBL" id="TNC19410.1"/>
    </source>
</evidence>
<dbReference type="OrthoDB" id="4951670at2"/>
<accession>A0A5C4LPY1</accession>
<dbReference type="Pfam" id="PF20698">
    <property type="entry name" value="PIN-TPR-GreABC"/>
    <property type="match status" value="1"/>
</dbReference>
<organism evidence="2 3">
    <name type="scientific">Amycolatopsis alkalitolerans</name>
    <dbReference type="NCBI Taxonomy" id="2547244"/>
    <lineage>
        <taxon>Bacteria</taxon>
        <taxon>Bacillati</taxon>
        <taxon>Actinomycetota</taxon>
        <taxon>Actinomycetes</taxon>
        <taxon>Pseudonocardiales</taxon>
        <taxon>Pseudonocardiaceae</taxon>
        <taxon>Amycolatopsis</taxon>
    </lineage>
</organism>
<dbReference type="AlphaFoldDB" id="A0A5C4LPY1"/>
<gene>
    <name evidence="2" type="ORF">FG385_32230</name>
</gene>